<dbReference type="AlphaFoldDB" id="A0A518JR20"/>
<sequence>MAIMEDSLLAIKSFMPTTQVSVHFRSMLLRFLIAILTRHGRIEWCFKELKSTLGMNQCSFKDFAAVESWMGVVLITFYYREHQRLQRQLKNNHGLRTLRKRYPELLFQEYRCSA</sequence>
<dbReference type="EMBL" id="CP036348">
    <property type="protein sequence ID" value="QDV67984.1"/>
    <property type="molecule type" value="Genomic_DNA"/>
</dbReference>
<organism evidence="1 2">
    <name type="scientific">Rosistilla carotiformis</name>
    <dbReference type="NCBI Taxonomy" id="2528017"/>
    <lineage>
        <taxon>Bacteria</taxon>
        <taxon>Pseudomonadati</taxon>
        <taxon>Planctomycetota</taxon>
        <taxon>Planctomycetia</taxon>
        <taxon>Pirellulales</taxon>
        <taxon>Pirellulaceae</taxon>
        <taxon>Rosistilla</taxon>
    </lineage>
</organism>
<evidence type="ECO:0000313" key="1">
    <source>
        <dbReference type="EMBL" id="QDV67984.1"/>
    </source>
</evidence>
<proteinExistence type="predicted"/>
<reference evidence="1 2" key="1">
    <citation type="submission" date="2019-02" db="EMBL/GenBank/DDBJ databases">
        <title>Deep-cultivation of Planctomycetes and their phenomic and genomic characterization uncovers novel biology.</title>
        <authorList>
            <person name="Wiegand S."/>
            <person name="Jogler M."/>
            <person name="Boedeker C."/>
            <person name="Pinto D."/>
            <person name="Vollmers J."/>
            <person name="Rivas-Marin E."/>
            <person name="Kohn T."/>
            <person name="Peeters S.H."/>
            <person name="Heuer A."/>
            <person name="Rast P."/>
            <person name="Oberbeckmann S."/>
            <person name="Bunk B."/>
            <person name="Jeske O."/>
            <person name="Meyerdierks A."/>
            <person name="Storesund J.E."/>
            <person name="Kallscheuer N."/>
            <person name="Luecker S."/>
            <person name="Lage O.M."/>
            <person name="Pohl T."/>
            <person name="Merkel B.J."/>
            <person name="Hornburger P."/>
            <person name="Mueller R.-W."/>
            <person name="Bruemmer F."/>
            <person name="Labrenz M."/>
            <person name="Spormann A.M."/>
            <person name="Op den Camp H."/>
            <person name="Overmann J."/>
            <person name="Amann R."/>
            <person name="Jetten M.S.M."/>
            <person name="Mascher T."/>
            <person name="Medema M.H."/>
            <person name="Devos D.P."/>
            <person name="Kaster A.-K."/>
            <person name="Ovreas L."/>
            <person name="Rohde M."/>
            <person name="Galperin M.Y."/>
            <person name="Jogler C."/>
        </authorList>
    </citation>
    <scope>NUCLEOTIDE SEQUENCE [LARGE SCALE GENOMIC DNA]</scope>
    <source>
        <strain evidence="1 2">Poly24</strain>
    </source>
</reference>
<dbReference type="KEGG" id="rcf:Poly24_16900"/>
<gene>
    <name evidence="1" type="ORF">Poly24_16900</name>
</gene>
<keyword evidence="2" id="KW-1185">Reference proteome</keyword>
<protein>
    <submittedName>
        <fullName evidence="1">Uncharacterized protein</fullName>
    </submittedName>
</protein>
<evidence type="ECO:0000313" key="2">
    <source>
        <dbReference type="Proteomes" id="UP000315082"/>
    </source>
</evidence>
<accession>A0A518JR20</accession>
<name>A0A518JR20_9BACT</name>
<dbReference type="Proteomes" id="UP000315082">
    <property type="component" value="Chromosome"/>
</dbReference>